<keyword evidence="3 5" id="KW-0863">Zinc-finger</keyword>
<feature type="compositionally biased region" description="Polar residues" evidence="6">
    <location>
        <begin position="852"/>
        <end position="866"/>
    </location>
</feature>
<dbReference type="AlphaFoldDB" id="A0A9Q5MZP5"/>
<comment type="caution">
    <text evidence="8">The sequence shown here is derived from an EMBL/GenBank/DDBJ whole genome shotgun (WGS) entry which is preliminary data.</text>
</comment>
<evidence type="ECO:0000256" key="6">
    <source>
        <dbReference type="SAM" id="MobiDB-lite"/>
    </source>
</evidence>
<dbReference type="InterPro" id="IPR000571">
    <property type="entry name" value="Znf_CCCH"/>
</dbReference>
<feature type="compositionally biased region" description="Low complexity" evidence="6">
    <location>
        <begin position="153"/>
        <end position="163"/>
    </location>
</feature>
<dbReference type="PANTHER" id="PTHR12547:SF18">
    <property type="entry name" value="PROTEIN TIS11"/>
    <property type="match status" value="1"/>
</dbReference>
<gene>
    <name evidence="8" type="ORF">A7U60_g7844</name>
</gene>
<feature type="compositionally biased region" description="Polar residues" evidence="6">
    <location>
        <begin position="805"/>
        <end position="841"/>
    </location>
</feature>
<feature type="compositionally biased region" description="Polar residues" evidence="6">
    <location>
        <begin position="83"/>
        <end position="95"/>
    </location>
</feature>
<proteinExistence type="predicted"/>
<feature type="compositionally biased region" description="Polar residues" evidence="6">
    <location>
        <begin position="1"/>
        <end position="12"/>
    </location>
</feature>
<dbReference type="GO" id="GO:0008270">
    <property type="term" value="F:zinc ion binding"/>
    <property type="evidence" value="ECO:0007669"/>
    <property type="project" value="UniProtKB-KW"/>
</dbReference>
<evidence type="ECO:0000259" key="7">
    <source>
        <dbReference type="PROSITE" id="PS50103"/>
    </source>
</evidence>
<feature type="region of interest" description="Disordered" evidence="6">
    <location>
        <begin position="805"/>
        <end position="914"/>
    </location>
</feature>
<evidence type="ECO:0000256" key="2">
    <source>
        <dbReference type="ARBA" id="ARBA00022737"/>
    </source>
</evidence>
<feature type="compositionally biased region" description="Polar residues" evidence="6">
    <location>
        <begin position="283"/>
        <end position="304"/>
    </location>
</feature>
<organism evidence="8 9">
    <name type="scientific">Sanghuangporus baumii</name>
    <name type="common">Phellinus baumii</name>
    <dbReference type="NCBI Taxonomy" id="108892"/>
    <lineage>
        <taxon>Eukaryota</taxon>
        <taxon>Fungi</taxon>
        <taxon>Dikarya</taxon>
        <taxon>Basidiomycota</taxon>
        <taxon>Agaricomycotina</taxon>
        <taxon>Agaricomycetes</taxon>
        <taxon>Hymenochaetales</taxon>
        <taxon>Hymenochaetaceae</taxon>
        <taxon>Sanghuangporus</taxon>
    </lineage>
</organism>
<keyword evidence="2" id="KW-0677">Repeat</keyword>
<name>A0A9Q5MZP5_SANBA</name>
<feature type="compositionally biased region" description="Polar residues" evidence="6">
    <location>
        <begin position="890"/>
        <end position="906"/>
    </location>
</feature>
<dbReference type="InterPro" id="IPR036855">
    <property type="entry name" value="Znf_CCCH_sf"/>
</dbReference>
<feature type="compositionally biased region" description="Low complexity" evidence="6">
    <location>
        <begin position="179"/>
        <end position="195"/>
    </location>
</feature>
<feature type="compositionally biased region" description="Polar residues" evidence="6">
    <location>
        <begin position="671"/>
        <end position="685"/>
    </location>
</feature>
<keyword evidence="9" id="KW-1185">Reference proteome</keyword>
<dbReference type="PANTHER" id="PTHR12547">
    <property type="entry name" value="CCCH ZINC FINGER/TIS11-RELATED"/>
    <property type="match status" value="1"/>
</dbReference>
<evidence type="ECO:0000256" key="1">
    <source>
        <dbReference type="ARBA" id="ARBA00022723"/>
    </source>
</evidence>
<dbReference type="Gene3D" id="4.10.1000.10">
    <property type="entry name" value="Zinc finger, CCCH-type"/>
    <property type="match status" value="2"/>
</dbReference>
<feature type="domain" description="C3H1-type" evidence="7">
    <location>
        <begin position="579"/>
        <end position="607"/>
    </location>
</feature>
<evidence type="ECO:0000256" key="5">
    <source>
        <dbReference type="PROSITE-ProRule" id="PRU00723"/>
    </source>
</evidence>
<evidence type="ECO:0000313" key="8">
    <source>
        <dbReference type="EMBL" id="OCB85217.1"/>
    </source>
</evidence>
<protein>
    <recommendedName>
        <fullName evidence="7">C3H1-type domain-containing protein</fullName>
    </recommendedName>
</protein>
<feature type="compositionally biased region" description="Basic and acidic residues" evidence="6">
    <location>
        <begin position="14"/>
        <end position="45"/>
    </location>
</feature>
<feature type="region of interest" description="Disordered" evidence="6">
    <location>
        <begin position="147"/>
        <end position="231"/>
    </location>
</feature>
<keyword evidence="4 5" id="KW-0862">Zinc</keyword>
<dbReference type="InterPro" id="IPR045877">
    <property type="entry name" value="ZFP36-like"/>
</dbReference>
<dbReference type="Pfam" id="PF00642">
    <property type="entry name" value="zf-CCCH"/>
    <property type="match status" value="2"/>
</dbReference>
<dbReference type="Proteomes" id="UP000757232">
    <property type="component" value="Unassembled WGS sequence"/>
</dbReference>
<dbReference type="FunFam" id="4.10.1000.10:FF:000001">
    <property type="entry name" value="zinc finger CCCH domain-containing protein 15-like"/>
    <property type="match status" value="1"/>
</dbReference>
<evidence type="ECO:0000256" key="4">
    <source>
        <dbReference type="ARBA" id="ARBA00022833"/>
    </source>
</evidence>
<feature type="compositionally biased region" description="Polar residues" evidence="6">
    <location>
        <begin position="700"/>
        <end position="717"/>
    </location>
</feature>
<feature type="domain" description="C3H1-type" evidence="7">
    <location>
        <begin position="617"/>
        <end position="645"/>
    </location>
</feature>
<dbReference type="EMBL" id="LNZH02000211">
    <property type="protein sequence ID" value="OCB85217.1"/>
    <property type="molecule type" value="Genomic_DNA"/>
</dbReference>
<dbReference type="SMART" id="SM00356">
    <property type="entry name" value="ZnF_C3H1"/>
    <property type="match status" value="2"/>
</dbReference>
<reference evidence="8" key="1">
    <citation type="submission" date="2016-06" db="EMBL/GenBank/DDBJ databases">
        <title>Draft Genome sequence of the fungus Inonotus baumii.</title>
        <authorList>
            <person name="Zhu H."/>
            <person name="Lin W."/>
        </authorList>
    </citation>
    <scope>NUCLEOTIDE SEQUENCE</scope>
    <source>
        <strain evidence="8">821</strain>
    </source>
</reference>
<feature type="region of interest" description="Disordered" evidence="6">
    <location>
        <begin position="650"/>
        <end position="726"/>
    </location>
</feature>
<dbReference type="OrthoDB" id="410307at2759"/>
<feature type="zinc finger region" description="C3H1-type" evidence="5">
    <location>
        <begin position="617"/>
        <end position="645"/>
    </location>
</feature>
<evidence type="ECO:0000313" key="9">
    <source>
        <dbReference type="Proteomes" id="UP000757232"/>
    </source>
</evidence>
<dbReference type="GO" id="GO:0003729">
    <property type="term" value="F:mRNA binding"/>
    <property type="evidence" value="ECO:0007669"/>
    <property type="project" value="InterPro"/>
</dbReference>
<dbReference type="SUPFAM" id="SSF90229">
    <property type="entry name" value="CCCH zinc finger"/>
    <property type="match status" value="2"/>
</dbReference>
<feature type="compositionally biased region" description="Polar residues" evidence="6">
    <location>
        <begin position="212"/>
        <end position="231"/>
    </location>
</feature>
<feature type="region of interest" description="Disordered" evidence="6">
    <location>
        <begin position="541"/>
        <end position="575"/>
    </location>
</feature>
<evidence type="ECO:0000256" key="3">
    <source>
        <dbReference type="ARBA" id="ARBA00022771"/>
    </source>
</evidence>
<feature type="compositionally biased region" description="Polar residues" evidence="6">
    <location>
        <begin position="541"/>
        <end position="558"/>
    </location>
</feature>
<feature type="zinc finger region" description="C3H1-type" evidence="5">
    <location>
        <begin position="579"/>
        <end position="607"/>
    </location>
</feature>
<sequence>MSSSPAVSTFYTPSDHRSSVSLKKTYEWTQGHESRDGHDSIDDICQRPGSQGRPSPKDSPSSRRPGSGLQKPPFSPSPLVMSGQPNSDYMKSNPKSAAPIEPFVRDGMTEDFASGLRRAGNRWSFNGSEKIAEPKVATWDLVDEIGKLGISNDSGDGTDGTTTPPKNGMRNVLQIHEASPLGTSSSDTSLDSTSPRNAEVFNLPSHSRESSIETLNSESSARSNAHISSLKTVPFPADFTKDRPRSFSGAISDVELRRLQNIHTPSHLPESLQDKGPAMTKEVNGSDNKAPSSVPSGENATGSGQPMYPSLAAYPNSQPQLQPPFMGMPTQGFLGRPEESHVDPSIQPRSHFMNGNHGHAAQFIPVPANGPMRSGPQDAMPYRQQARGVNMFQPPLQMQGQPSALIPSPTNFGYQGMPNAPGHHNALSLGTPQQMYNLMLPLDPAVNRTQQVFRAGHQHSASDPASLRDAAQLLLSAGVHNMQGMQFPPTPALTPGMYPPMAMTPPVYPNHFFPGAGPQTQEVYGQQDMINAMARAIPPQFTGQSGIQTTPQNAQQTFSGSPSPPNPAGPSANNRKLGLYKTELCRSWEEKGSCRYGPKCQFAHGEEEIRKVARHPKYKTEICRTFWVSGSCPYGKRCCFIHTELPASGTPPGAGEGNSAPPPSQDGRARSMSTNSDPNEAQSSLLARIKGKSKPEEGSGSATPTGTSAMQSPSSYHFAQKPPSGALRVDTNVEAPVATKQNKSAYPTFANTSVQALSPGPVTAGPEFGRHLSSNNLSLAEINQRLNGNAPSSNTRHSYTNSEASISFGQQSQQPRSVSGGSSPFNLLSAQTESPATSGTPGAQGLGRGHSRSGSASNWGSFSQKNHLGAGASPYGHTPSPGNDVVTPNAAASPSPWGTSDLSNNAKHNDRTWS</sequence>
<feature type="region of interest" description="Disordered" evidence="6">
    <location>
        <begin position="1"/>
        <end position="104"/>
    </location>
</feature>
<accession>A0A9Q5MZP5</accession>
<feature type="region of interest" description="Disordered" evidence="6">
    <location>
        <begin position="262"/>
        <end position="306"/>
    </location>
</feature>
<keyword evidence="1 5" id="KW-0479">Metal-binding</keyword>
<dbReference type="PROSITE" id="PS50103">
    <property type="entry name" value="ZF_C3H1"/>
    <property type="match status" value="2"/>
</dbReference>
<feature type="compositionally biased region" description="Low complexity" evidence="6">
    <location>
        <begin position="52"/>
        <end position="68"/>
    </location>
</feature>
<dbReference type="FunFam" id="4.10.1000.10:FF:000002">
    <property type="entry name" value="Zinc finger protein 36, C3H1 type-like 1"/>
    <property type="match status" value="1"/>
</dbReference>